<keyword evidence="5 10" id="KW-0545">Nucleotide biosynthesis</keyword>
<dbReference type="Proteomes" id="UP000473887">
    <property type="component" value="Unassembled WGS sequence"/>
</dbReference>
<dbReference type="SUPFAM" id="SSF52540">
    <property type="entry name" value="P-loop containing nucleoside triphosphate hydrolases"/>
    <property type="match status" value="1"/>
</dbReference>
<gene>
    <name evidence="10" type="primary">tmk</name>
    <name evidence="12" type="ORF">EXM69_19045</name>
    <name evidence="13" type="ORF">JQS73_00400</name>
</gene>
<dbReference type="AlphaFoldDB" id="A0A0A2HBZ0"/>
<dbReference type="InterPro" id="IPR039430">
    <property type="entry name" value="Thymidylate_kin-like_dom"/>
</dbReference>
<evidence type="ECO:0000256" key="2">
    <source>
        <dbReference type="ARBA" id="ARBA00012980"/>
    </source>
</evidence>
<reference evidence="12 14" key="2">
    <citation type="submission" date="2019-02" db="EMBL/GenBank/DDBJ databases">
        <title>Genome sequencing of Clostridium botulinum clinical isolates.</title>
        <authorList>
            <person name="Brunt J."/>
            <person name="Van Vliet A.H.M."/>
            <person name="Stringer S.C."/>
            <person name="Grant K.A."/>
            <person name="Carter A.C."/>
            <person name="Peck M.W."/>
        </authorList>
    </citation>
    <scope>NUCLEOTIDE SEQUENCE [LARGE SCALE GENOMIC DNA]</scope>
    <source>
        <strain evidence="12 14">H142660711</strain>
    </source>
</reference>
<comment type="similarity">
    <text evidence="1 10">Belongs to the thymidylate kinase family.</text>
</comment>
<keyword evidence="4 10" id="KW-0808">Transferase</keyword>
<dbReference type="EMBL" id="CP069280">
    <property type="protein sequence ID" value="QRI53626.1"/>
    <property type="molecule type" value="Genomic_DNA"/>
</dbReference>
<keyword evidence="8 10" id="KW-0067">ATP-binding</keyword>
<evidence type="ECO:0000256" key="3">
    <source>
        <dbReference type="ARBA" id="ARBA00017144"/>
    </source>
</evidence>
<dbReference type="EMBL" id="SGKC01000062">
    <property type="protein sequence ID" value="NEZ93978.1"/>
    <property type="molecule type" value="Genomic_DNA"/>
</dbReference>
<evidence type="ECO:0000313" key="14">
    <source>
        <dbReference type="Proteomes" id="UP000473887"/>
    </source>
</evidence>
<reference evidence="13 15" key="1">
    <citation type="journal article" date="2014" name="J. Infect. Dis.">
        <title>Molecular characterization of a novel botulinum neurotoxin type H gene.</title>
        <authorList>
            <person name="Dover N."/>
            <person name="Barash J.R."/>
            <person name="Hill K.K."/>
            <person name="Xie G."/>
            <person name="Arnon S.S."/>
        </authorList>
    </citation>
    <scope>NUCLEOTIDE SEQUENCE [LARGE SCALE GENOMIC DNA]</scope>
    <source>
        <strain evidence="13 15">IBCA10-7060</strain>
    </source>
</reference>
<keyword evidence="7 10" id="KW-0418">Kinase</keyword>
<dbReference type="GO" id="GO:0006233">
    <property type="term" value="P:dTDP biosynthetic process"/>
    <property type="evidence" value="ECO:0007669"/>
    <property type="project" value="InterPro"/>
</dbReference>
<comment type="catalytic activity">
    <reaction evidence="9 10">
        <text>dTMP + ATP = dTDP + ADP</text>
        <dbReference type="Rhea" id="RHEA:13517"/>
        <dbReference type="ChEBI" id="CHEBI:30616"/>
        <dbReference type="ChEBI" id="CHEBI:58369"/>
        <dbReference type="ChEBI" id="CHEBI:63528"/>
        <dbReference type="ChEBI" id="CHEBI:456216"/>
        <dbReference type="EC" id="2.7.4.9"/>
    </reaction>
</comment>
<organism evidence="12 14">
    <name type="scientific">Clostridium botulinum</name>
    <dbReference type="NCBI Taxonomy" id="1491"/>
    <lineage>
        <taxon>Bacteria</taxon>
        <taxon>Bacillati</taxon>
        <taxon>Bacillota</taxon>
        <taxon>Clostridia</taxon>
        <taxon>Eubacteriales</taxon>
        <taxon>Clostridiaceae</taxon>
        <taxon>Clostridium</taxon>
    </lineage>
</organism>
<evidence type="ECO:0000256" key="8">
    <source>
        <dbReference type="ARBA" id="ARBA00022840"/>
    </source>
</evidence>
<dbReference type="EC" id="2.7.4.9" evidence="2 10"/>
<accession>A0A0A2HBZ0</accession>
<sequence length="231" mass="27203">MERGRLIVIEGSDGSGKATQAKKLYDKLVRENKKVKKVEFPNYKSESSALIKMYLSGEFGKDPDSVNPYASSTFYAVDRFASYKKDWEEFYLKGGIIIADRYTTSNMIHQAAKIKDVQAKDNFLNWLWDFEFKKFNLPVPDCVIFLDMPPKFSKSLMKTRNNKFTGEKEKDIHENNYEYLLESYNNSKYISEKYDWNRIECTNKDKIKSIDQINDDIIKIITQYIDFSEQR</sequence>
<evidence type="ECO:0000313" key="12">
    <source>
        <dbReference type="EMBL" id="NEZ93978.1"/>
    </source>
</evidence>
<keyword evidence="6 10" id="KW-0547">Nucleotide-binding</keyword>
<feature type="domain" description="Thymidylate kinase-like" evidence="11">
    <location>
        <begin position="9"/>
        <end position="190"/>
    </location>
</feature>
<evidence type="ECO:0000313" key="13">
    <source>
        <dbReference type="EMBL" id="QRI53626.1"/>
    </source>
</evidence>
<proteinExistence type="inferred from homology"/>
<evidence type="ECO:0000256" key="10">
    <source>
        <dbReference type="HAMAP-Rule" id="MF_00165"/>
    </source>
</evidence>
<evidence type="ECO:0000313" key="15">
    <source>
        <dbReference type="Proteomes" id="UP000663464"/>
    </source>
</evidence>
<dbReference type="InterPro" id="IPR027417">
    <property type="entry name" value="P-loop_NTPase"/>
</dbReference>
<dbReference type="FunFam" id="3.40.50.300:FF:002288">
    <property type="entry name" value="Probable thymidylate kinase"/>
    <property type="match status" value="1"/>
</dbReference>
<evidence type="ECO:0000256" key="9">
    <source>
        <dbReference type="ARBA" id="ARBA00048743"/>
    </source>
</evidence>
<dbReference type="HAMAP" id="MF_00165">
    <property type="entry name" value="Thymidylate_kinase"/>
    <property type="match status" value="1"/>
</dbReference>
<dbReference type="Pfam" id="PF02223">
    <property type="entry name" value="Thymidylate_kin"/>
    <property type="match status" value="1"/>
</dbReference>
<comment type="function">
    <text evidence="10">Phosphorylation of dTMP to form dTDP in both de novo and salvage pathways of dTTP synthesis.</text>
</comment>
<evidence type="ECO:0000256" key="7">
    <source>
        <dbReference type="ARBA" id="ARBA00022777"/>
    </source>
</evidence>
<dbReference type="Proteomes" id="UP000663464">
    <property type="component" value="Chromosome"/>
</dbReference>
<evidence type="ECO:0000256" key="1">
    <source>
        <dbReference type="ARBA" id="ARBA00009776"/>
    </source>
</evidence>
<reference evidence="13" key="3">
    <citation type="submission" date="2021-02" db="EMBL/GenBank/DDBJ databases">
        <authorList>
            <person name="Dover N."/>
            <person name="Barash J.R."/>
            <person name="Bell J.M."/>
            <person name="Sylvester M.D."/>
            <person name="Arnon S."/>
        </authorList>
    </citation>
    <scope>NUCLEOTIDE SEQUENCE</scope>
    <source>
        <strain evidence="13">IBCA10-7060</strain>
    </source>
</reference>
<dbReference type="InterPro" id="IPR018094">
    <property type="entry name" value="Thymidylate_kinase"/>
</dbReference>
<name>A0A0A2HBZ0_CLOBO</name>
<evidence type="ECO:0000256" key="4">
    <source>
        <dbReference type="ARBA" id="ARBA00022679"/>
    </source>
</evidence>
<dbReference type="GO" id="GO:0004798">
    <property type="term" value="F:dTMP kinase activity"/>
    <property type="evidence" value="ECO:0007669"/>
    <property type="project" value="UniProtKB-UniRule"/>
</dbReference>
<dbReference type="GO" id="GO:0006227">
    <property type="term" value="P:dUDP biosynthetic process"/>
    <property type="evidence" value="ECO:0007669"/>
    <property type="project" value="TreeGrafter"/>
</dbReference>
<dbReference type="PANTHER" id="PTHR10344">
    <property type="entry name" value="THYMIDYLATE KINASE"/>
    <property type="match status" value="1"/>
</dbReference>
<dbReference type="GO" id="GO:0006235">
    <property type="term" value="P:dTTP biosynthetic process"/>
    <property type="evidence" value="ECO:0007669"/>
    <property type="project" value="UniProtKB-UniRule"/>
</dbReference>
<dbReference type="Gene3D" id="3.40.50.300">
    <property type="entry name" value="P-loop containing nucleotide triphosphate hydrolases"/>
    <property type="match status" value="1"/>
</dbReference>
<comment type="caution">
    <text evidence="10">Lacks conserved residue(s) required for the propagation of feature annotation.</text>
</comment>
<protein>
    <recommendedName>
        <fullName evidence="3 10">Thymidylate kinase</fullName>
        <ecNumber evidence="2 10">2.7.4.9</ecNumber>
    </recommendedName>
    <alternativeName>
        <fullName evidence="10">dTMP kinase</fullName>
    </alternativeName>
</protein>
<dbReference type="GO" id="GO:0005524">
    <property type="term" value="F:ATP binding"/>
    <property type="evidence" value="ECO:0007669"/>
    <property type="project" value="UniProtKB-UniRule"/>
</dbReference>
<dbReference type="GO" id="GO:0005829">
    <property type="term" value="C:cytosol"/>
    <property type="evidence" value="ECO:0007669"/>
    <property type="project" value="TreeGrafter"/>
</dbReference>
<evidence type="ECO:0000259" key="11">
    <source>
        <dbReference type="Pfam" id="PF02223"/>
    </source>
</evidence>
<dbReference type="RefSeq" id="WP_003363052.1">
    <property type="nucleotide sequence ID" value="NZ_CP031097.1"/>
</dbReference>
<evidence type="ECO:0000256" key="6">
    <source>
        <dbReference type="ARBA" id="ARBA00022741"/>
    </source>
</evidence>
<dbReference type="PANTHER" id="PTHR10344:SF4">
    <property type="entry name" value="UMP-CMP KINASE 2, MITOCHONDRIAL"/>
    <property type="match status" value="1"/>
</dbReference>
<evidence type="ECO:0000256" key="5">
    <source>
        <dbReference type="ARBA" id="ARBA00022727"/>
    </source>
</evidence>